<dbReference type="CDD" id="cd00397">
    <property type="entry name" value="DNA_BRE_C"/>
    <property type="match status" value="1"/>
</dbReference>
<protein>
    <submittedName>
        <fullName evidence="6">Site-specific integrase</fullName>
    </submittedName>
</protein>
<dbReference type="PANTHER" id="PTHR30349">
    <property type="entry name" value="PHAGE INTEGRASE-RELATED"/>
    <property type="match status" value="1"/>
</dbReference>
<dbReference type="Pfam" id="PF00589">
    <property type="entry name" value="Phage_integrase"/>
    <property type="match status" value="1"/>
</dbReference>
<reference evidence="6 7" key="1">
    <citation type="submission" date="2018-04" db="EMBL/GenBank/DDBJ databases">
        <title>Cupriavidus necator CR12 genome sequencing and assembly.</title>
        <authorList>
            <person name="Ben Fekih I."/>
            <person name="Mazhar H.S."/>
            <person name="Bello S.K."/>
            <person name="Rensing C."/>
        </authorList>
    </citation>
    <scope>NUCLEOTIDE SEQUENCE [LARGE SCALE GENOMIC DNA]</scope>
    <source>
        <strain evidence="6 7">CR12</strain>
    </source>
</reference>
<evidence type="ECO:0000313" key="7">
    <source>
        <dbReference type="Proteomes" id="UP000253501"/>
    </source>
</evidence>
<keyword evidence="4" id="KW-0233">DNA recombination</keyword>
<evidence type="ECO:0000256" key="2">
    <source>
        <dbReference type="ARBA" id="ARBA00022908"/>
    </source>
</evidence>
<dbReference type="GO" id="GO:0015074">
    <property type="term" value="P:DNA integration"/>
    <property type="evidence" value="ECO:0007669"/>
    <property type="project" value="UniProtKB-KW"/>
</dbReference>
<sequence length="389" mass="42881">MNTSPLPPNALPSPVLPGELSDAQLVRAWLDAKSAAGLGLRASTCSQYELEARRLLWYADAQGRPLATWQVTHASDYLAFLRDPPAHAVSNGRARRGSVAWRPLRGPLSEASRRQSAVIVGSLFDWLVRVGALRINPFAPVPRERSATGPGSQRRFLELEQVAAVFEAIEARPAPTRWAQLHQARDRLLVALLFQTGLRASEVAALTWADFERHPGRSRAFWTVRIRQAKGGNDQLVPCDNTMPELARFRRLVGLPPMPSGTDTTAVIPAIAGGRQRAAPPADPSELQRKLSRPLRTRQGIYAIVRAAFAEAADRLEREDRSEEAARLRAASTHWLRHTHATHLLRAGVPVTDVQRALRHRDINTTRRYTHEALEDVALALAGKIPGAA</sequence>
<comment type="similarity">
    <text evidence="1">Belongs to the 'phage' integrase family.</text>
</comment>
<evidence type="ECO:0000256" key="3">
    <source>
        <dbReference type="ARBA" id="ARBA00023125"/>
    </source>
</evidence>
<proteinExistence type="inferred from homology"/>
<evidence type="ECO:0000259" key="5">
    <source>
        <dbReference type="PROSITE" id="PS51898"/>
    </source>
</evidence>
<dbReference type="GO" id="GO:0003677">
    <property type="term" value="F:DNA binding"/>
    <property type="evidence" value="ECO:0007669"/>
    <property type="project" value="UniProtKB-KW"/>
</dbReference>
<dbReference type="InterPro" id="IPR010998">
    <property type="entry name" value="Integrase_recombinase_N"/>
</dbReference>
<evidence type="ECO:0000256" key="4">
    <source>
        <dbReference type="ARBA" id="ARBA00023172"/>
    </source>
</evidence>
<keyword evidence="2" id="KW-0229">DNA integration</keyword>
<dbReference type="AlphaFoldDB" id="A0A367P8Q2"/>
<evidence type="ECO:0000256" key="1">
    <source>
        <dbReference type="ARBA" id="ARBA00008857"/>
    </source>
</evidence>
<dbReference type="Gene3D" id="1.10.150.130">
    <property type="match status" value="1"/>
</dbReference>
<dbReference type="PROSITE" id="PS51898">
    <property type="entry name" value="TYR_RECOMBINASE"/>
    <property type="match status" value="1"/>
</dbReference>
<dbReference type="InterPro" id="IPR002104">
    <property type="entry name" value="Integrase_catalytic"/>
</dbReference>
<accession>A0A367P8Q2</accession>
<dbReference type="SUPFAM" id="SSF56349">
    <property type="entry name" value="DNA breaking-rejoining enzymes"/>
    <property type="match status" value="1"/>
</dbReference>
<dbReference type="Proteomes" id="UP000253501">
    <property type="component" value="Unassembled WGS sequence"/>
</dbReference>
<dbReference type="PANTHER" id="PTHR30349:SF64">
    <property type="entry name" value="PROPHAGE INTEGRASE INTD-RELATED"/>
    <property type="match status" value="1"/>
</dbReference>
<dbReference type="InterPro" id="IPR013762">
    <property type="entry name" value="Integrase-like_cat_sf"/>
</dbReference>
<dbReference type="GO" id="GO:0006310">
    <property type="term" value="P:DNA recombination"/>
    <property type="evidence" value="ECO:0007669"/>
    <property type="project" value="UniProtKB-KW"/>
</dbReference>
<dbReference type="InterPro" id="IPR050090">
    <property type="entry name" value="Tyrosine_recombinase_XerCD"/>
</dbReference>
<organism evidence="6 7">
    <name type="scientific">Cupriavidus necator</name>
    <name type="common">Alcaligenes eutrophus</name>
    <name type="synonym">Ralstonia eutropha</name>
    <dbReference type="NCBI Taxonomy" id="106590"/>
    <lineage>
        <taxon>Bacteria</taxon>
        <taxon>Pseudomonadati</taxon>
        <taxon>Pseudomonadota</taxon>
        <taxon>Betaproteobacteria</taxon>
        <taxon>Burkholderiales</taxon>
        <taxon>Burkholderiaceae</taxon>
        <taxon>Cupriavidus</taxon>
    </lineage>
</organism>
<evidence type="ECO:0000313" key="6">
    <source>
        <dbReference type="EMBL" id="RCJ03944.1"/>
    </source>
</evidence>
<feature type="domain" description="Tyr recombinase" evidence="5">
    <location>
        <begin position="152"/>
        <end position="382"/>
    </location>
</feature>
<gene>
    <name evidence="6" type="ORF">DDK22_34585</name>
</gene>
<dbReference type="EMBL" id="QDHA01000120">
    <property type="protein sequence ID" value="RCJ03944.1"/>
    <property type="molecule type" value="Genomic_DNA"/>
</dbReference>
<name>A0A367P8Q2_CUPNE</name>
<dbReference type="RefSeq" id="WP_114135858.1">
    <property type="nucleotide sequence ID" value="NZ_CP068436.1"/>
</dbReference>
<comment type="caution">
    <text evidence="6">The sequence shown here is derived from an EMBL/GenBank/DDBJ whole genome shotgun (WGS) entry which is preliminary data.</text>
</comment>
<dbReference type="Gene3D" id="1.10.443.10">
    <property type="entry name" value="Intergrase catalytic core"/>
    <property type="match status" value="1"/>
</dbReference>
<keyword evidence="3" id="KW-0238">DNA-binding</keyword>
<dbReference type="InterPro" id="IPR011010">
    <property type="entry name" value="DNA_brk_join_enz"/>
</dbReference>